<dbReference type="Proteomes" id="UP000236729">
    <property type="component" value="Unassembled WGS sequence"/>
</dbReference>
<dbReference type="SMR" id="A0A1H6ED18"/>
<reference evidence="4 5" key="2">
    <citation type="submission" date="2016-10" db="EMBL/GenBank/DDBJ databases">
        <authorList>
            <person name="Varghese N."/>
            <person name="Submissions S."/>
        </authorList>
    </citation>
    <scope>NUCLEOTIDE SEQUENCE [LARGE SCALE GENOMIC DNA]</scope>
    <source>
        <strain evidence="5">ATCC 20501</strain>
        <strain evidence="3 4">CGMCC 4.3529</strain>
    </source>
</reference>
<evidence type="ECO:0000256" key="1">
    <source>
        <dbReference type="ARBA" id="ARBA00022833"/>
    </source>
</evidence>
<name>A0A1H6ED18_9PSEU</name>
<sequence>MTTPSGSAAGFQRALVVTAHPDDVDFGAAGTVASWTAAGVEVGYCICTSGDAGGFDDTPREDVPRMRQDEQRAAAAAVGVDDVRFLGYQDGQVVANLGLRRDIAKVIREFRPNRVITHSPEINWTHLAVSHPDHRAVGEAALAAVYPDARNAFAFPELLEAGFEPWTVEQLWLSESPADRVNRAVDITDHFDAKLAALAAHRSQTAHLPDLADMIRQHLARTAEQHGMPGRLAEAFHVVDTA</sequence>
<dbReference type="Gene3D" id="3.40.50.10320">
    <property type="entry name" value="LmbE-like"/>
    <property type="match status" value="1"/>
</dbReference>
<accession>A0A1I1TLH1</accession>
<protein>
    <submittedName>
        <fullName evidence="2">N-acetylglucosaminyl deacetylase, LmbE family</fullName>
    </submittedName>
</protein>
<reference evidence="2" key="1">
    <citation type="submission" date="2016-10" db="EMBL/GenBank/DDBJ databases">
        <authorList>
            <person name="de Groot N.N."/>
        </authorList>
    </citation>
    <scope>NUCLEOTIDE SEQUENCE [LARGE SCALE GENOMIC DNA]</scope>
    <source>
        <strain evidence="2">ATCC 20501</strain>
    </source>
</reference>
<accession>A0A1H6ED18</accession>
<evidence type="ECO:0000313" key="4">
    <source>
        <dbReference type="Proteomes" id="UP000199690"/>
    </source>
</evidence>
<dbReference type="EMBL" id="FNVB01000010">
    <property type="protein sequence ID" value="SEG95173.1"/>
    <property type="molecule type" value="Genomic_DNA"/>
</dbReference>
<evidence type="ECO:0000313" key="2">
    <source>
        <dbReference type="EMBL" id="SEG95173.1"/>
    </source>
</evidence>
<dbReference type="EMBL" id="FOME01000005">
    <property type="protein sequence ID" value="SFD59482.1"/>
    <property type="molecule type" value="Genomic_DNA"/>
</dbReference>
<dbReference type="Pfam" id="PF02585">
    <property type="entry name" value="PIG-L"/>
    <property type="match status" value="1"/>
</dbReference>
<gene>
    <name evidence="2" type="ORF">SAMN02982929_06108</name>
    <name evidence="3" type="ORF">SAMN05216506_105178</name>
</gene>
<dbReference type="InterPro" id="IPR024078">
    <property type="entry name" value="LmbE-like_dom_sf"/>
</dbReference>
<proteinExistence type="predicted"/>
<evidence type="ECO:0000313" key="5">
    <source>
        <dbReference type="Proteomes" id="UP000236729"/>
    </source>
</evidence>
<evidence type="ECO:0000313" key="3">
    <source>
        <dbReference type="EMBL" id="SFD59482.1"/>
    </source>
</evidence>
<dbReference type="RefSeq" id="WP_093352470.1">
    <property type="nucleotide sequence ID" value="NZ_FNVB01000010.1"/>
</dbReference>
<dbReference type="AlphaFoldDB" id="A0A1H6ED18"/>
<dbReference type="PANTHER" id="PTHR12993:SF28">
    <property type="entry name" value="LMBE FAMILY PROTEIN"/>
    <property type="match status" value="1"/>
</dbReference>
<keyword evidence="1" id="KW-0862">Zinc</keyword>
<dbReference type="InterPro" id="IPR003737">
    <property type="entry name" value="GlcNAc_PI_deacetylase-related"/>
</dbReference>
<dbReference type="SUPFAM" id="SSF102588">
    <property type="entry name" value="LmbE-like"/>
    <property type="match status" value="1"/>
</dbReference>
<dbReference type="GO" id="GO:0016811">
    <property type="term" value="F:hydrolase activity, acting on carbon-nitrogen (but not peptide) bonds, in linear amides"/>
    <property type="evidence" value="ECO:0007669"/>
    <property type="project" value="TreeGrafter"/>
</dbReference>
<dbReference type="GO" id="GO:0016137">
    <property type="term" value="P:glycoside metabolic process"/>
    <property type="evidence" value="ECO:0007669"/>
    <property type="project" value="UniProtKB-ARBA"/>
</dbReference>
<dbReference type="PANTHER" id="PTHR12993">
    <property type="entry name" value="N-ACETYLGLUCOSAMINYL-PHOSPHATIDYLINOSITOL DE-N-ACETYLASE-RELATED"/>
    <property type="match status" value="1"/>
</dbReference>
<keyword evidence="4" id="KW-1185">Reference proteome</keyword>
<dbReference type="Proteomes" id="UP000199690">
    <property type="component" value="Unassembled WGS sequence"/>
</dbReference>
<organism evidence="2 5">
    <name type="scientific">Saccharopolyspora kobensis</name>
    <dbReference type="NCBI Taxonomy" id="146035"/>
    <lineage>
        <taxon>Bacteria</taxon>
        <taxon>Bacillati</taxon>
        <taxon>Actinomycetota</taxon>
        <taxon>Actinomycetes</taxon>
        <taxon>Pseudonocardiales</taxon>
        <taxon>Pseudonocardiaceae</taxon>
        <taxon>Saccharopolyspora</taxon>
    </lineage>
</organism>